<sequence>MKGMKSILKPSFWGRFPITVAVLWGTCVYGQAYSISGRAFNEAGKKIGPVRIVLYDLDKRKVIEMETPASGKFKLKNIPDGNYTMNVYGEGGYGATKNFAVSGSNISDVNPALNPDLDQVQVSVKNMENGAKCNWKKTPNAVEFIIYRDNNEVGRTSETFYLDAVDPGQTFAYNVTAVNSDQSLGTRSITEYGKTLMPMPENVTAEAKKNIVKLSWDAVKNASAYNVYRDGELVNSTSENSFADFKLKYGTKFAYTVATLDHQSEPGSKSANIFVTTHLEIAKPKGLKAESGENQVMLNWKVAKNSVKYYVYQNSILVDSTNGLSAKVKTEAGTENCFSVAGVDQYGSVGPKSDAACDKSVFSAPDSIVVSFDKRNNHSIKWSEVEGASSYNLYTNGKLQTNTEKLEISLKSLRWETDYTYYLTSLTDDGKEGPKSSDYTVRTPKIYIIEGLLLDETGDEKNVDQAKVFLYDSIGTTLLEEFVVARNGKFRFEKEIIADYYIIRAYGNGNGNGGDRVQVINKNITNLRINLSTEGLRPKVWVERGVEQLTVHWSDVPQGKSYNVYKNDRLIQNLVGDTSYVDLEVAPGVPTK</sequence>
<dbReference type="EMBL" id="UINC01005485">
    <property type="protein sequence ID" value="SVA21631.1"/>
    <property type="molecule type" value="Genomic_DNA"/>
</dbReference>
<dbReference type="InterPro" id="IPR013784">
    <property type="entry name" value="Carb-bd-like_fold"/>
</dbReference>
<proteinExistence type="predicted"/>
<organism evidence="2">
    <name type="scientific">marine metagenome</name>
    <dbReference type="NCBI Taxonomy" id="408172"/>
    <lineage>
        <taxon>unclassified sequences</taxon>
        <taxon>metagenomes</taxon>
        <taxon>ecological metagenomes</taxon>
    </lineage>
</organism>
<dbReference type="PANTHER" id="PTHR47135">
    <property type="entry name" value="FIBRONECTIN TYPE III DOMAIN-CONTAINING PROTEIN 7"/>
    <property type="match status" value="1"/>
</dbReference>
<feature type="domain" description="Fibronectin type-III" evidence="1">
    <location>
        <begin position="281"/>
        <end position="349"/>
    </location>
</feature>
<dbReference type="Gene3D" id="2.60.40.10">
    <property type="entry name" value="Immunoglobulins"/>
    <property type="match status" value="4"/>
</dbReference>
<dbReference type="InterPro" id="IPR036116">
    <property type="entry name" value="FN3_sf"/>
</dbReference>
<evidence type="ECO:0000313" key="2">
    <source>
        <dbReference type="EMBL" id="SVA21631.1"/>
    </source>
</evidence>
<dbReference type="GO" id="GO:0030246">
    <property type="term" value="F:carbohydrate binding"/>
    <property type="evidence" value="ECO:0007669"/>
    <property type="project" value="InterPro"/>
</dbReference>
<name>A0A381U1K3_9ZZZZ</name>
<evidence type="ECO:0000259" key="1">
    <source>
        <dbReference type="SMART" id="SM00060"/>
    </source>
</evidence>
<dbReference type="SUPFAM" id="SSF49452">
    <property type="entry name" value="Starch-binding domain-like"/>
    <property type="match status" value="1"/>
</dbReference>
<protein>
    <recommendedName>
        <fullName evidence="1">Fibronectin type-III domain-containing protein</fullName>
    </recommendedName>
</protein>
<gene>
    <name evidence="2" type="ORF">METZ01_LOCUS74485</name>
</gene>
<reference evidence="2" key="1">
    <citation type="submission" date="2018-05" db="EMBL/GenBank/DDBJ databases">
        <authorList>
            <person name="Lanie J.A."/>
            <person name="Ng W.-L."/>
            <person name="Kazmierczak K.M."/>
            <person name="Andrzejewski T.M."/>
            <person name="Davidsen T.M."/>
            <person name="Wayne K.J."/>
            <person name="Tettelin H."/>
            <person name="Glass J.I."/>
            <person name="Rusch D."/>
            <person name="Podicherti R."/>
            <person name="Tsui H.-C.T."/>
            <person name="Winkler M.E."/>
        </authorList>
    </citation>
    <scope>NUCLEOTIDE SEQUENCE</scope>
</reference>
<feature type="non-terminal residue" evidence="2">
    <location>
        <position position="592"/>
    </location>
</feature>
<dbReference type="AlphaFoldDB" id="A0A381U1K3"/>
<feature type="domain" description="Fibronectin type-III" evidence="1">
    <location>
        <begin position="115"/>
        <end position="185"/>
    </location>
</feature>
<dbReference type="InterPro" id="IPR003961">
    <property type="entry name" value="FN3_dom"/>
</dbReference>
<dbReference type="SMART" id="SM00060">
    <property type="entry name" value="FN3"/>
    <property type="match status" value="4"/>
</dbReference>
<feature type="domain" description="Fibronectin type-III" evidence="1">
    <location>
        <begin position="197"/>
        <end position="266"/>
    </location>
</feature>
<dbReference type="SUPFAM" id="SSF49265">
    <property type="entry name" value="Fibronectin type III"/>
    <property type="match status" value="1"/>
</dbReference>
<feature type="domain" description="Fibronectin type-III" evidence="1">
    <location>
        <begin position="362"/>
        <end position="433"/>
    </location>
</feature>
<dbReference type="InterPro" id="IPR013783">
    <property type="entry name" value="Ig-like_fold"/>
</dbReference>
<dbReference type="PANTHER" id="PTHR47135:SF1">
    <property type="entry name" value="FIBRONECTIN TYPE III DOMAIN-CONTAINING PROTEIN 7"/>
    <property type="match status" value="1"/>
</dbReference>
<accession>A0A381U1K3</accession>